<name>A0A0G4F9Q4_9ALVE</name>
<feature type="region of interest" description="Disordered" evidence="1">
    <location>
        <begin position="27"/>
        <end position="83"/>
    </location>
</feature>
<feature type="compositionally biased region" description="Polar residues" evidence="1">
    <location>
        <begin position="59"/>
        <end position="68"/>
    </location>
</feature>
<dbReference type="AlphaFoldDB" id="A0A0G4F9Q4"/>
<feature type="compositionally biased region" description="Basic residues" evidence="1">
    <location>
        <begin position="36"/>
        <end position="48"/>
    </location>
</feature>
<feature type="region of interest" description="Disordered" evidence="1">
    <location>
        <begin position="103"/>
        <end position="137"/>
    </location>
</feature>
<proteinExistence type="predicted"/>
<sequence>MPVHNTRLVKAKAKALANAVAKAKAKGLAKAAAPKPKAKAKSKAKAKAKAALPLAAPSDSAQPNANQNEDPHADGEAVGQNPQAEHPDVQIGVAAPANPNLEEEKEVQEVPMNEGEQQGASRHNDEPPRGPPPQSVLSSIDLQFLRDLQTQGFIFRLDGQGNVVPVRMDTNYSPDIPETPTRHHLGGKGASLSVRLGGIPAWVGGRLSKGGVESKTVPAFTSGLARPMLVGGGIFCPAVPRPVAFVLLGTSWEQEEVRREADCQWQSLLDSLLSILKRKREEKEEAGDLLSDDDMVGNAGIAAKALSALGTAERCRMGHLLGGCGGCNKHHHITPKQLHPSLWDWGIGEEFLQFCRPLCTLHHKDVQRAEGDGWMDVVSVGV</sequence>
<reference evidence="2" key="1">
    <citation type="submission" date="2014-11" db="EMBL/GenBank/DDBJ databases">
        <authorList>
            <person name="Otto D Thomas"/>
            <person name="Naeem Raeece"/>
        </authorList>
    </citation>
    <scope>NUCLEOTIDE SEQUENCE</scope>
</reference>
<accession>A0A0G4F9Q4</accession>
<evidence type="ECO:0000313" key="2">
    <source>
        <dbReference type="EMBL" id="CEM09579.1"/>
    </source>
</evidence>
<protein>
    <submittedName>
        <fullName evidence="2">Uncharacterized protein</fullName>
    </submittedName>
</protein>
<gene>
    <name evidence="2" type="ORF">Cvel_15900</name>
</gene>
<organism evidence="2">
    <name type="scientific">Chromera velia CCMP2878</name>
    <dbReference type="NCBI Taxonomy" id="1169474"/>
    <lineage>
        <taxon>Eukaryota</taxon>
        <taxon>Sar</taxon>
        <taxon>Alveolata</taxon>
        <taxon>Colpodellida</taxon>
        <taxon>Chromeraceae</taxon>
        <taxon>Chromera</taxon>
    </lineage>
</organism>
<dbReference type="EMBL" id="CDMZ01000223">
    <property type="protein sequence ID" value="CEM09579.1"/>
    <property type="molecule type" value="Genomic_DNA"/>
</dbReference>
<evidence type="ECO:0000256" key="1">
    <source>
        <dbReference type="SAM" id="MobiDB-lite"/>
    </source>
</evidence>
<dbReference type="VEuPathDB" id="CryptoDB:Cvel_15900"/>